<reference evidence="2" key="4">
    <citation type="submission" date="2020-06" db="EMBL/GenBank/DDBJ databases">
        <authorList>
            <person name="Camacho E."/>
            <person name="Gonzalez-de la Fuente S."/>
            <person name="Rastrojo A."/>
            <person name="Peiro-Pastor R."/>
            <person name="Solana JC."/>
            <person name="Tabera L."/>
            <person name="Gamarro F."/>
            <person name="Carrasco-Ramiro F."/>
            <person name="Requena JM."/>
            <person name="Aguado B."/>
        </authorList>
    </citation>
    <scope>NUCLEOTIDE SEQUENCE</scope>
</reference>
<dbReference type="InterPro" id="IPR011989">
    <property type="entry name" value="ARM-like"/>
</dbReference>
<dbReference type="Gene3D" id="1.25.10.10">
    <property type="entry name" value="Leucine-rich Repeat Variant"/>
    <property type="match status" value="1"/>
</dbReference>
<evidence type="ECO:0000313" key="2">
    <source>
        <dbReference type="EMBL" id="CAC5434854.1"/>
    </source>
</evidence>
<dbReference type="EMBL" id="CP029535">
    <property type="protein sequence ID" value="AYU83631.1"/>
    <property type="molecule type" value="Genomic_DNA"/>
</dbReference>
<dbReference type="VEuPathDB" id="TriTrypDB:LDHU3_36.3910"/>
<dbReference type="AlphaFoldDB" id="A0A3Q8IG69"/>
<keyword evidence="4" id="KW-1185">Reference proteome</keyword>
<dbReference type="InterPro" id="IPR016024">
    <property type="entry name" value="ARM-type_fold"/>
</dbReference>
<dbReference type="Proteomes" id="UP000318821">
    <property type="component" value="Unassembled WGS sequence"/>
</dbReference>
<reference evidence="1 4" key="1">
    <citation type="journal article" date="2018" name="Sci. Rep.">
        <title>A complete Leishmania donovani reference genome identifies novel genetic variations associated with virulence.</title>
        <authorList>
            <person name="Lypaczewski P."/>
            <person name="Hoshizaki J."/>
            <person name="Zhang W.-W."/>
            <person name="McCall L.-I."/>
            <person name="Torcivia-Rodriguez J."/>
            <person name="Simonyan V."/>
            <person name="Kaur A."/>
            <person name="Dewar K."/>
            <person name="Matlashewski G."/>
        </authorList>
    </citation>
    <scope>NUCLEOTIDE SEQUENCE [LARGE SCALE GENOMIC DNA]</scope>
    <source>
        <strain evidence="1 4">LdCL</strain>
    </source>
</reference>
<gene>
    <name evidence="3" type="ORF">CGC20_28560</name>
    <name evidence="1" type="ORF">LdCL_360034500</name>
    <name evidence="2" type="ORF">LDHU3_36.3910</name>
</gene>
<evidence type="ECO:0000313" key="5">
    <source>
        <dbReference type="Proteomes" id="UP000318821"/>
    </source>
</evidence>
<dbReference type="VEuPathDB" id="TriTrypDB:LdCL_360034500"/>
<proteinExistence type="predicted"/>
<reference evidence="5" key="3">
    <citation type="submission" date="2019-02" db="EMBL/GenBank/DDBJ databases">
        <title>FDA dAtabase for Regulatory Grade micrObial Sequences (FDA-ARGOS): Supporting development and validation of Infectious Disease Dx tests.</title>
        <authorList>
            <person name="Duncan R."/>
            <person name="Fisher C."/>
            <person name="Tallon L."/>
            <person name="Sadzewicz L."/>
            <person name="Sengamalay N."/>
            <person name="Ott S."/>
            <person name="Godinez A."/>
            <person name="Nagaraj S."/>
            <person name="Vavikolanu K."/>
            <person name="Vyas G."/>
            <person name="Nadendla S."/>
            <person name="Aluvathingal J."/>
            <person name="Sichtig H."/>
        </authorList>
    </citation>
    <scope>NUCLEOTIDE SEQUENCE [LARGE SCALE GENOMIC DNA]</scope>
    <source>
        <strain evidence="5">FDAARGOS_360</strain>
    </source>
</reference>
<dbReference type="EMBL" id="RHLD01000002">
    <property type="protein sequence ID" value="TPP42170.1"/>
    <property type="molecule type" value="Genomic_DNA"/>
</dbReference>
<dbReference type="EMBL" id="LR812656">
    <property type="protein sequence ID" value="CAC5434854.1"/>
    <property type="molecule type" value="Genomic_DNA"/>
</dbReference>
<evidence type="ECO:0000313" key="3">
    <source>
        <dbReference type="EMBL" id="TPP42170.1"/>
    </source>
</evidence>
<organism evidence="1 4">
    <name type="scientific">Leishmania donovani</name>
    <dbReference type="NCBI Taxonomy" id="5661"/>
    <lineage>
        <taxon>Eukaryota</taxon>
        <taxon>Discoba</taxon>
        <taxon>Euglenozoa</taxon>
        <taxon>Kinetoplastea</taxon>
        <taxon>Metakinetoplastina</taxon>
        <taxon>Trypanosomatida</taxon>
        <taxon>Trypanosomatidae</taxon>
        <taxon>Leishmaniinae</taxon>
        <taxon>Leishmania</taxon>
    </lineage>
</organism>
<reference evidence="3" key="2">
    <citation type="submission" date="2019-02" db="EMBL/GenBank/DDBJ databases">
        <title>FDA dAtabase for Regulatory Grade micrObial Sequences (FDA-ARGOS): Supporting development and validation of Infectious Disease Dx tests.</title>
        <authorList>
            <person name="Duncan R."/>
            <person name="Fisher C."/>
            <person name="Tallon L.J."/>
            <person name="Sadzewicz L."/>
            <person name="Sengamalay N."/>
            <person name="Ott S."/>
            <person name="Godinez A."/>
            <person name="Nagaraj S."/>
            <person name="Nadendla S."/>
            <person name="Sichtig H."/>
        </authorList>
    </citation>
    <scope>NUCLEOTIDE SEQUENCE</scope>
    <source>
        <strain evidence="3">FDAARGOS_360</strain>
    </source>
</reference>
<dbReference type="Proteomes" id="UP000274082">
    <property type="component" value="Chromosome 36"/>
</dbReference>
<dbReference type="VEuPathDB" id="TriTrypDB:LdBPK_362810.1"/>
<dbReference type="SUPFAM" id="SSF48371">
    <property type="entry name" value="ARM repeat"/>
    <property type="match status" value="1"/>
</dbReference>
<sequence length="1005" mass="112117">MSLGDAINLLREVYASTNNDHRKSCTLQLLQWEKALQAADAVRIGIELLKTSNEGVAVQAYGAVLLRHALHARVLQPAQLPLMDLLSWYCNEPTLGPLLRADLMELLIECVIYSDDAVIGQVLGSLCTGIESQPRRMLLLSEMTVALVDPDFDRVPRESIGKLKRSVTKQGSQLLNAATMSLYTYYVTSGGEQSTALAPDLEPCVEAAFKVIGTLAPQLPFSAWQENNLAATMEVLLRWVPAQRPVLTCATSLLRCYSAGDVSKAAILRVLLSIVLRKIPALVASGDIAALDEILNLALELPKDFVQLEGVLLVQSIMSVFSVPSILFGQEAVQLMERMGEETFRHVDAIEIYNGLRLLLPKNLCHPVQGTNPEGQELSREQFGFEQLFEEVFADFRRGASKILTQLARMYPERTNQYLLSLLGDLPDPRGTPGDPRTRSRFVRQSSLTFVCWEATQFMMEYLSAAFEYSTVSVNACVSTLLAHEPSDAVLRPVYFNMISYFWKVRDGDVMNVWEGTINILLNCINDESSRYTDDIDVSAARRRAHTLLVQMCVEHSRRFLPRTPSLIKQLEPMLMRANGMERSLLYEALIALTAVLPAHESDAYLQTIVNPLVNMLATSPALKDQNAFNNIMCAGTPDDKDARGVLQGCLNTIAAVFRRCQMTPYVIEKATQLFPLIGQLLLSIHSMQPSDLPPEYRSILEQEPGERDLFLPGKTRKSDAHLVNTVRGARATLMNIRIALYQVFGELSPILPAERFGEVITALTTSAQIPTHVTRSLTEKCLLPIGKEHPTLLIYIFQLLHRFFAQRKEQVRRQRTAEANARNTRDDVVESKQWLYYAKDVTKFIRSHVLDSHLWKRDKALFLATAEVAMSIFESGADNRTAQSFLISIVNLTTDTAVLPEVEAALSEVRVVVYSRLVSYVTLTPDGELTPCERENVAYAISEPYVRLFPNLTPSLTMAGISQEQQETLNAHLLIVGNFAGQRRKVKEFLINIAKADAGASGRV</sequence>
<name>A0A3Q8IG69_LEIDO</name>
<accession>A0A3Q8IG69</accession>
<dbReference type="Proteomes" id="UP000601710">
    <property type="component" value="Chromosome 36"/>
</dbReference>
<evidence type="ECO:0000313" key="4">
    <source>
        <dbReference type="Proteomes" id="UP000274082"/>
    </source>
</evidence>
<evidence type="ECO:0000313" key="1">
    <source>
        <dbReference type="EMBL" id="AYU83631.1"/>
    </source>
</evidence>
<dbReference type="OrthoDB" id="244954at2759"/>
<protein>
    <submittedName>
        <fullName evidence="2">Hypothetical_protein_conserved</fullName>
    </submittedName>
</protein>